<name>A0A8J2YDE5_9BACL</name>
<dbReference type="RefSeq" id="WP_268237347.1">
    <property type="nucleotide sequence ID" value="NZ_BMIR01000007.1"/>
</dbReference>
<sequence>MTLKWPALEEYIATFMNREHVPGLAIAKQRMARSFIKKASAIVI</sequence>
<dbReference type="Proteomes" id="UP000628775">
    <property type="component" value="Unassembled WGS sequence"/>
</dbReference>
<comment type="caution">
    <text evidence="1">The sequence shown here is derived from an EMBL/GenBank/DDBJ whole genome shotgun (WGS) entry which is preliminary data.</text>
</comment>
<reference evidence="1" key="2">
    <citation type="submission" date="2020-09" db="EMBL/GenBank/DDBJ databases">
        <authorList>
            <person name="Sun Q."/>
            <person name="Zhou Y."/>
        </authorList>
    </citation>
    <scope>NUCLEOTIDE SEQUENCE</scope>
    <source>
        <strain evidence="1">CGMCC 1.15371</strain>
    </source>
</reference>
<reference evidence="1" key="1">
    <citation type="journal article" date="2014" name="Int. J. Syst. Evol. Microbiol.">
        <title>Complete genome sequence of Corynebacterium casei LMG S-19264T (=DSM 44701T), isolated from a smear-ripened cheese.</title>
        <authorList>
            <consortium name="US DOE Joint Genome Institute (JGI-PGF)"/>
            <person name="Walter F."/>
            <person name="Albersmeier A."/>
            <person name="Kalinowski J."/>
            <person name="Ruckert C."/>
        </authorList>
    </citation>
    <scope>NUCLEOTIDE SEQUENCE</scope>
    <source>
        <strain evidence="1">CGMCC 1.15371</strain>
    </source>
</reference>
<evidence type="ECO:0000313" key="2">
    <source>
        <dbReference type="Proteomes" id="UP000628775"/>
    </source>
</evidence>
<dbReference type="AlphaFoldDB" id="A0A8J2YDE5"/>
<keyword evidence="2" id="KW-1185">Reference proteome</keyword>
<protein>
    <submittedName>
        <fullName evidence="1">Uncharacterized protein</fullName>
    </submittedName>
</protein>
<accession>A0A8J2YDE5</accession>
<proteinExistence type="predicted"/>
<organism evidence="1 2">
    <name type="scientific">Pullulanibacillus camelliae</name>
    <dbReference type="NCBI Taxonomy" id="1707096"/>
    <lineage>
        <taxon>Bacteria</taxon>
        <taxon>Bacillati</taxon>
        <taxon>Bacillota</taxon>
        <taxon>Bacilli</taxon>
        <taxon>Bacillales</taxon>
        <taxon>Sporolactobacillaceae</taxon>
        <taxon>Pullulanibacillus</taxon>
    </lineage>
</organism>
<gene>
    <name evidence="1" type="ORF">GCM10011391_18160</name>
</gene>
<dbReference type="EMBL" id="BMIR01000007">
    <property type="protein sequence ID" value="GGE39700.1"/>
    <property type="molecule type" value="Genomic_DNA"/>
</dbReference>
<evidence type="ECO:0000313" key="1">
    <source>
        <dbReference type="EMBL" id="GGE39700.1"/>
    </source>
</evidence>